<dbReference type="Pfam" id="PF02732">
    <property type="entry name" value="ERCC4"/>
    <property type="match status" value="1"/>
</dbReference>
<dbReference type="GO" id="GO:0046872">
    <property type="term" value="F:metal ion binding"/>
    <property type="evidence" value="ECO:0007669"/>
    <property type="project" value="UniProtKB-UniRule"/>
</dbReference>
<evidence type="ECO:0000259" key="4">
    <source>
        <dbReference type="PROSITE" id="PS50800"/>
    </source>
</evidence>
<protein>
    <recommendedName>
        <fullName evidence="2">Crossover junction endonuclease MUS81</fullName>
        <ecNumber evidence="2">3.1.22.-</ecNumber>
    </recommendedName>
</protein>
<dbReference type="GO" id="GO:0006308">
    <property type="term" value="P:DNA catabolic process"/>
    <property type="evidence" value="ECO:0007669"/>
    <property type="project" value="UniProtKB-UniRule"/>
</dbReference>
<keyword evidence="2" id="KW-0479">Metal-binding</keyword>
<gene>
    <name evidence="5" type="ORF">TEOVI_000333800</name>
</gene>
<sequence>MPNSHNERIASYIERRWPQRFPEFCAALRRYPLPVSSGAAGTQLHGSCPEAVRATEAFCAMLAPRHGREVLGDDNSTNDEMLARDGEVSVAALRRSVSFPFSPFRCFKMRRTEGGPPLLSGQPAVWSGNSDWHFDQLHNSRGEAGTSLMHSSTTGCQSGEPLPEEKLSWRELRDRCLSKGLLGSGTKVHLIARLRKHGASKLAETSPKPRYVPDSQAEVLSHLREDSERCSRSMSSAGHTSTVSDMIRHGQRLRTLFRSPNTDIAPTTSLAEGGSEPQGRLLGTPKEFVASRQRERKPVHSTPSMPTNTTDIDADENETPKEEGCSNNYSWHLLVDNRERIKGAHENLIEVCSRAGAPSVSCTLPCGDFMIGINSPNVGCSANSANVPDYQCRNAAGCTVLREGAMYGQTQKISFLVVERKTVKDLCASITSSRYYEQRQLLSSSPFRSVVWVVEGTMESITVEERRRVLSACASLASLPRFRVVWTRHLSETATFLRSLGKSVGSILCKTKMEQCPETLVTNCTECLQYINKIRKDIQARTTFPRMLMCIRGCSAPLAIQLASKYGSLLGLWRRLKYQGVDACDADPDIHRLTKPQKEVYLCLTKFILTRSYC</sequence>
<comment type="similarity">
    <text evidence="2">Belongs to the XPF family.</text>
</comment>
<keyword evidence="2" id="KW-0539">Nucleus</keyword>
<dbReference type="InterPro" id="IPR033309">
    <property type="entry name" value="Mus81"/>
</dbReference>
<dbReference type="GO" id="GO:0003677">
    <property type="term" value="F:DNA binding"/>
    <property type="evidence" value="ECO:0007669"/>
    <property type="project" value="UniProtKB-UniRule"/>
</dbReference>
<feature type="region of interest" description="Disordered" evidence="3">
    <location>
        <begin position="258"/>
        <end position="324"/>
    </location>
</feature>
<dbReference type="InterPro" id="IPR006166">
    <property type="entry name" value="ERCC4_domain"/>
</dbReference>
<comment type="subunit">
    <text evidence="2">Interacts with EME1.</text>
</comment>
<dbReference type="AlphaFoldDB" id="A0A1G4IH42"/>
<comment type="subcellular location">
    <subcellularLocation>
        <location evidence="2">Nucleus</location>
    </subcellularLocation>
</comment>
<feature type="compositionally biased region" description="Polar residues" evidence="3">
    <location>
        <begin position="301"/>
        <end position="311"/>
    </location>
</feature>
<dbReference type="GO" id="GO:0048476">
    <property type="term" value="C:Holliday junction resolvase complex"/>
    <property type="evidence" value="ECO:0007669"/>
    <property type="project" value="UniProtKB-UniRule"/>
</dbReference>
<dbReference type="SUPFAM" id="SSF52980">
    <property type="entry name" value="Restriction endonuclease-like"/>
    <property type="match status" value="1"/>
</dbReference>
<keyword evidence="2" id="KW-0255">Endonuclease</keyword>
<evidence type="ECO:0000256" key="3">
    <source>
        <dbReference type="SAM" id="MobiDB-lite"/>
    </source>
</evidence>
<dbReference type="SMART" id="SM00891">
    <property type="entry name" value="ERCC4"/>
    <property type="match status" value="1"/>
</dbReference>
<comment type="function">
    <text evidence="2">Interacts with EME1 to form a DNA structure-specific endonuclease with substrate preference for branched DNA structures with a 5'-end at the branch nick. Typical substrates include 3'-flap structures, D-loops, replication forks and nicked Holliday junctions. May be required in mitosis for the processing of stalled or collapsed replication fork intermediates. May be required in meiosis for the repair of meiosis-specific double strand breaks subsequent to single-end invasion (SEI).</text>
</comment>
<organism evidence="5 6">
    <name type="scientific">Trypanosoma equiperdum</name>
    <dbReference type="NCBI Taxonomy" id="5694"/>
    <lineage>
        <taxon>Eukaryota</taxon>
        <taxon>Discoba</taxon>
        <taxon>Euglenozoa</taxon>
        <taxon>Kinetoplastea</taxon>
        <taxon>Metakinetoplastina</taxon>
        <taxon>Trypanosomatida</taxon>
        <taxon>Trypanosomatidae</taxon>
        <taxon>Trypanosoma</taxon>
    </lineage>
</organism>
<dbReference type="PANTHER" id="PTHR13451:SF0">
    <property type="entry name" value="CROSSOVER JUNCTION ENDONUCLEASE MUS81"/>
    <property type="match status" value="1"/>
</dbReference>
<evidence type="ECO:0000313" key="6">
    <source>
        <dbReference type="Proteomes" id="UP000195570"/>
    </source>
</evidence>
<keyword evidence="2" id="KW-0234">DNA repair</keyword>
<dbReference type="Gene3D" id="3.40.50.10130">
    <property type="match status" value="1"/>
</dbReference>
<dbReference type="PROSITE" id="PS50800">
    <property type="entry name" value="SAP"/>
    <property type="match status" value="1"/>
</dbReference>
<dbReference type="GO" id="GO:0000712">
    <property type="term" value="P:resolution of meiotic recombination intermediates"/>
    <property type="evidence" value="ECO:0007669"/>
    <property type="project" value="TreeGrafter"/>
</dbReference>
<dbReference type="VEuPathDB" id="TriTrypDB:TEOVI_000333800"/>
<comment type="cofactor">
    <cofactor evidence="2">
        <name>Mg(2+)</name>
        <dbReference type="ChEBI" id="CHEBI:18420"/>
    </cofactor>
</comment>
<feature type="compositionally biased region" description="Polar residues" evidence="3">
    <location>
        <begin position="258"/>
        <end position="270"/>
    </location>
</feature>
<dbReference type="InterPro" id="IPR003034">
    <property type="entry name" value="SAP_dom"/>
</dbReference>
<proteinExistence type="inferred from homology"/>
<keyword evidence="6" id="KW-1185">Reference proteome</keyword>
<dbReference type="EC" id="3.1.22.-" evidence="2"/>
<name>A0A1G4IH42_TRYEQ</name>
<dbReference type="EMBL" id="CZPT02001725">
    <property type="protein sequence ID" value="SCU71757.1"/>
    <property type="molecule type" value="Genomic_DNA"/>
</dbReference>
<dbReference type="GO" id="GO:0005634">
    <property type="term" value="C:nucleus"/>
    <property type="evidence" value="ECO:0007669"/>
    <property type="project" value="UniProtKB-SubCell"/>
</dbReference>
<dbReference type="GO" id="GO:0048257">
    <property type="term" value="F:3'-flap endonuclease activity"/>
    <property type="evidence" value="ECO:0007669"/>
    <property type="project" value="TreeGrafter"/>
</dbReference>
<evidence type="ECO:0000313" key="5">
    <source>
        <dbReference type="EMBL" id="SCU71757.1"/>
    </source>
</evidence>
<reference evidence="5" key="1">
    <citation type="submission" date="2016-09" db="EMBL/GenBank/DDBJ databases">
        <authorList>
            <person name="Hebert L."/>
            <person name="Moumen B."/>
        </authorList>
    </citation>
    <scope>NUCLEOTIDE SEQUENCE [LARGE SCALE GENOMIC DNA]</scope>
    <source>
        <strain evidence="5">OVI</strain>
    </source>
</reference>
<keyword evidence="2" id="KW-0227">DNA damage</keyword>
<keyword evidence="2" id="KW-0540">Nuclease</keyword>
<evidence type="ECO:0000256" key="2">
    <source>
        <dbReference type="RuleBase" id="RU369042"/>
    </source>
</evidence>
<comment type="caution">
    <text evidence="5">The sequence shown here is derived from an EMBL/GenBank/DDBJ whole genome shotgun (WGS) entry which is preliminary data.</text>
</comment>
<evidence type="ECO:0000256" key="1">
    <source>
        <dbReference type="ARBA" id="ARBA00022801"/>
    </source>
</evidence>
<dbReference type="GeneID" id="92377278"/>
<keyword evidence="2" id="KW-0460">Magnesium</keyword>
<feature type="domain" description="SAP" evidence="4">
    <location>
        <begin position="164"/>
        <end position="198"/>
    </location>
</feature>
<accession>A0A1G4IH42</accession>
<dbReference type="GO" id="GO:0000727">
    <property type="term" value="P:double-strand break repair via break-induced replication"/>
    <property type="evidence" value="ECO:0007669"/>
    <property type="project" value="UniProtKB-UniRule"/>
</dbReference>
<keyword evidence="1 2" id="KW-0378">Hydrolase</keyword>
<dbReference type="Proteomes" id="UP000195570">
    <property type="component" value="Unassembled WGS sequence"/>
</dbReference>
<dbReference type="RefSeq" id="XP_067082359.1">
    <property type="nucleotide sequence ID" value="XM_067226258.1"/>
</dbReference>
<dbReference type="InterPro" id="IPR011335">
    <property type="entry name" value="Restrct_endonuc-II-like"/>
</dbReference>
<dbReference type="GO" id="GO:0031573">
    <property type="term" value="P:mitotic intra-S DNA damage checkpoint signaling"/>
    <property type="evidence" value="ECO:0007669"/>
    <property type="project" value="TreeGrafter"/>
</dbReference>
<dbReference type="GO" id="GO:0008821">
    <property type="term" value="F:crossover junction DNA endonuclease activity"/>
    <property type="evidence" value="ECO:0007669"/>
    <property type="project" value="UniProtKB-UniRule"/>
</dbReference>
<keyword evidence="2" id="KW-0233">DNA recombination</keyword>
<dbReference type="PANTHER" id="PTHR13451">
    <property type="entry name" value="CLASS II CROSSOVER JUNCTION ENDONUCLEASE MUS81"/>
    <property type="match status" value="1"/>
</dbReference>